<sequence>MIAEHRLYFPIILFIYLLFPLSQFALSQPLWDYNTSLSNSTAGLSRAFPFWINRPSLIVNSTTDGYFGLTTPILQRCWPTIPLLLLLQLQCHQMLSWYTFVSQQIRPGESDMINKPQLVWSANRNHPVKANATLQLEIKMATWS</sequence>
<reference evidence="2 3" key="1">
    <citation type="journal article" date="2021" name="BMC Genomics">
        <title>Datura genome reveals duplications of psychoactive alkaloid biosynthetic genes and high mutation rate following tissue culture.</title>
        <authorList>
            <person name="Rajewski A."/>
            <person name="Carter-House D."/>
            <person name="Stajich J."/>
            <person name="Litt A."/>
        </authorList>
    </citation>
    <scope>NUCLEOTIDE SEQUENCE [LARGE SCALE GENOMIC DNA]</scope>
    <source>
        <strain evidence="2">AR-01</strain>
    </source>
</reference>
<protein>
    <submittedName>
        <fullName evidence="2">Uncharacterized protein</fullName>
    </submittedName>
</protein>
<comment type="caution">
    <text evidence="2">The sequence shown here is derived from an EMBL/GenBank/DDBJ whole genome shotgun (WGS) entry which is preliminary data.</text>
</comment>
<proteinExistence type="predicted"/>
<feature type="chain" id="PRO_5046899295" evidence="1">
    <location>
        <begin position="28"/>
        <end position="144"/>
    </location>
</feature>
<evidence type="ECO:0000313" key="3">
    <source>
        <dbReference type="Proteomes" id="UP000823775"/>
    </source>
</evidence>
<keyword evidence="3" id="KW-1185">Reference proteome</keyword>
<keyword evidence="1" id="KW-0732">Signal</keyword>
<name>A0ABS8V5D5_DATST</name>
<organism evidence="2 3">
    <name type="scientific">Datura stramonium</name>
    <name type="common">Jimsonweed</name>
    <name type="synonym">Common thornapple</name>
    <dbReference type="NCBI Taxonomy" id="4076"/>
    <lineage>
        <taxon>Eukaryota</taxon>
        <taxon>Viridiplantae</taxon>
        <taxon>Streptophyta</taxon>
        <taxon>Embryophyta</taxon>
        <taxon>Tracheophyta</taxon>
        <taxon>Spermatophyta</taxon>
        <taxon>Magnoliopsida</taxon>
        <taxon>eudicotyledons</taxon>
        <taxon>Gunneridae</taxon>
        <taxon>Pentapetalae</taxon>
        <taxon>asterids</taxon>
        <taxon>lamiids</taxon>
        <taxon>Solanales</taxon>
        <taxon>Solanaceae</taxon>
        <taxon>Solanoideae</taxon>
        <taxon>Datureae</taxon>
        <taxon>Datura</taxon>
    </lineage>
</organism>
<gene>
    <name evidence="2" type="ORF">HAX54_027794</name>
</gene>
<feature type="signal peptide" evidence="1">
    <location>
        <begin position="1"/>
        <end position="27"/>
    </location>
</feature>
<accession>A0ABS8V5D5</accession>
<dbReference type="EMBL" id="JACEIK010003393">
    <property type="protein sequence ID" value="MCD9641566.1"/>
    <property type="molecule type" value="Genomic_DNA"/>
</dbReference>
<dbReference type="Proteomes" id="UP000823775">
    <property type="component" value="Unassembled WGS sequence"/>
</dbReference>
<evidence type="ECO:0000313" key="2">
    <source>
        <dbReference type="EMBL" id="MCD9641566.1"/>
    </source>
</evidence>
<evidence type="ECO:0000256" key="1">
    <source>
        <dbReference type="SAM" id="SignalP"/>
    </source>
</evidence>